<dbReference type="RefSeq" id="WP_169524102.1">
    <property type="nucleotide sequence ID" value="NZ_JAAMPT010000207.1"/>
</dbReference>
<proteinExistence type="predicted"/>
<evidence type="ECO:0000259" key="6">
    <source>
        <dbReference type="PROSITE" id="PS51352"/>
    </source>
</evidence>
<dbReference type="Pfam" id="PF08534">
    <property type="entry name" value="Redoxin"/>
    <property type="match status" value="1"/>
</dbReference>
<evidence type="ECO:0000256" key="3">
    <source>
        <dbReference type="ARBA" id="ARBA00023157"/>
    </source>
</evidence>
<keyword evidence="8" id="KW-1185">Reference proteome</keyword>
<keyword evidence="5" id="KW-0732">Signal</keyword>
<name>A0ABX1QWT5_9FLAO</name>
<evidence type="ECO:0000313" key="7">
    <source>
        <dbReference type="EMBL" id="NMH25422.1"/>
    </source>
</evidence>
<feature type="signal peptide" evidence="5">
    <location>
        <begin position="1"/>
        <end position="22"/>
    </location>
</feature>
<keyword evidence="2" id="KW-0201">Cytochrome c-type biogenesis</keyword>
<dbReference type="InterPro" id="IPR036249">
    <property type="entry name" value="Thioredoxin-like_sf"/>
</dbReference>
<dbReference type="PANTHER" id="PTHR42852">
    <property type="entry name" value="THIOL:DISULFIDE INTERCHANGE PROTEIN DSBE"/>
    <property type="match status" value="1"/>
</dbReference>
<gene>
    <name evidence="7" type="ORF">G6042_09095</name>
</gene>
<dbReference type="InterPro" id="IPR013740">
    <property type="entry name" value="Redoxin"/>
</dbReference>
<accession>A0ABX1QWT5</accession>
<evidence type="ECO:0000256" key="2">
    <source>
        <dbReference type="ARBA" id="ARBA00022748"/>
    </source>
</evidence>
<dbReference type="SUPFAM" id="SSF52833">
    <property type="entry name" value="Thioredoxin-like"/>
    <property type="match status" value="1"/>
</dbReference>
<comment type="subcellular location">
    <subcellularLocation>
        <location evidence="1">Cell envelope</location>
    </subcellularLocation>
</comment>
<evidence type="ECO:0000313" key="8">
    <source>
        <dbReference type="Proteomes" id="UP000767947"/>
    </source>
</evidence>
<evidence type="ECO:0000256" key="5">
    <source>
        <dbReference type="SAM" id="SignalP"/>
    </source>
</evidence>
<organism evidence="7 8">
    <name type="scientific">Flavobacterium solisilvae</name>
    <dbReference type="NCBI Taxonomy" id="1852019"/>
    <lineage>
        <taxon>Bacteria</taxon>
        <taxon>Pseudomonadati</taxon>
        <taxon>Bacteroidota</taxon>
        <taxon>Flavobacteriia</taxon>
        <taxon>Flavobacteriales</taxon>
        <taxon>Flavobacteriaceae</taxon>
        <taxon>Flavobacterium</taxon>
    </lineage>
</organism>
<keyword evidence="3" id="KW-1015">Disulfide bond</keyword>
<dbReference type="Gene3D" id="3.40.30.10">
    <property type="entry name" value="Glutaredoxin"/>
    <property type="match status" value="1"/>
</dbReference>
<keyword evidence="4" id="KW-0676">Redox-active center</keyword>
<evidence type="ECO:0000256" key="1">
    <source>
        <dbReference type="ARBA" id="ARBA00004196"/>
    </source>
</evidence>
<comment type="caution">
    <text evidence="7">The sequence shown here is derived from an EMBL/GenBank/DDBJ whole genome shotgun (WGS) entry which is preliminary data.</text>
</comment>
<dbReference type="CDD" id="cd02966">
    <property type="entry name" value="TlpA_like_family"/>
    <property type="match status" value="1"/>
</dbReference>
<dbReference type="PROSITE" id="PS51352">
    <property type="entry name" value="THIOREDOXIN_2"/>
    <property type="match status" value="1"/>
</dbReference>
<dbReference type="PANTHER" id="PTHR42852:SF6">
    <property type="entry name" value="THIOL:DISULFIDE INTERCHANGE PROTEIN DSBE"/>
    <property type="match status" value="1"/>
</dbReference>
<dbReference type="InterPro" id="IPR013766">
    <property type="entry name" value="Thioredoxin_domain"/>
</dbReference>
<feature type="domain" description="Thioredoxin" evidence="6">
    <location>
        <begin position="17"/>
        <end position="183"/>
    </location>
</feature>
<dbReference type="Proteomes" id="UP000767947">
    <property type="component" value="Unassembled WGS sequence"/>
</dbReference>
<reference evidence="7 8" key="1">
    <citation type="submission" date="2020-02" db="EMBL/GenBank/DDBJ databases">
        <title>Flavobacterium sp. genome.</title>
        <authorList>
            <person name="Jung H.S."/>
            <person name="Baek J.H."/>
            <person name="Jeon C.O."/>
        </authorList>
    </citation>
    <scope>NUCLEOTIDE SEQUENCE [LARGE SCALE GENOMIC DNA]</scope>
    <source>
        <strain evidence="7 8">SE-s27</strain>
    </source>
</reference>
<feature type="chain" id="PRO_5046246564" evidence="5">
    <location>
        <begin position="23"/>
        <end position="195"/>
    </location>
</feature>
<protein>
    <submittedName>
        <fullName evidence="7">Redoxin domain-containing protein</fullName>
    </submittedName>
</protein>
<dbReference type="EMBL" id="JAAMPT010000207">
    <property type="protein sequence ID" value="NMH25422.1"/>
    <property type="molecule type" value="Genomic_DNA"/>
</dbReference>
<sequence length="195" mass="22756">MKLIFSNTIFLLIAFFIQNCHSQNGFTINSGETANGRVRLNSKANFKFTDWIANIPEDKNLEGKFIVLEFWASWCKPCLEQVSHLNELQSKFNDKNLYFISMTDEKPDVVKSILKRVHFESIVVSDQRKINTFWNGGIKKLILPFTILIDDEGYIKWIGTPSLLREKDIQDLMTKKIIPFNLYEREKSETTQINI</sequence>
<dbReference type="InterPro" id="IPR050553">
    <property type="entry name" value="Thioredoxin_ResA/DsbE_sf"/>
</dbReference>
<evidence type="ECO:0000256" key="4">
    <source>
        <dbReference type="ARBA" id="ARBA00023284"/>
    </source>
</evidence>